<keyword evidence="2" id="KW-0548">Nucleotidyltransferase</keyword>
<keyword evidence="1" id="KW-0808">Transferase</keyword>
<comment type="caution">
    <text evidence="4">The sequence shown here is derived from an EMBL/GenBank/DDBJ whole genome shotgun (WGS) entry which is preliminary data.</text>
</comment>
<dbReference type="PANTHER" id="PTHR43793">
    <property type="entry name" value="FAD SYNTHASE"/>
    <property type="match status" value="1"/>
</dbReference>
<dbReference type="Gene3D" id="3.40.50.620">
    <property type="entry name" value="HUPs"/>
    <property type="match status" value="1"/>
</dbReference>
<dbReference type="GO" id="GO:0016779">
    <property type="term" value="F:nucleotidyltransferase activity"/>
    <property type="evidence" value="ECO:0007669"/>
    <property type="project" value="UniProtKB-KW"/>
</dbReference>
<evidence type="ECO:0000313" key="4">
    <source>
        <dbReference type="EMBL" id="OHA57636.1"/>
    </source>
</evidence>
<dbReference type="EMBL" id="MHTE01000001">
    <property type="protein sequence ID" value="OHA57636.1"/>
    <property type="molecule type" value="Genomic_DNA"/>
</dbReference>
<reference evidence="4 5" key="1">
    <citation type="journal article" date="2016" name="Nat. Commun.">
        <title>Thousands of microbial genomes shed light on interconnected biogeochemical processes in an aquifer system.</title>
        <authorList>
            <person name="Anantharaman K."/>
            <person name="Brown C.T."/>
            <person name="Hug L.A."/>
            <person name="Sharon I."/>
            <person name="Castelle C.J."/>
            <person name="Probst A.J."/>
            <person name="Thomas B.C."/>
            <person name="Singh A."/>
            <person name="Wilkins M.J."/>
            <person name="Karaoz U."/>
            <person name="Brodie E.L."/>
            <person name="Williams K.H."/>
            <person name="Hubbard S.S."/>
            <person name="Banfield J.F."/>
        </authorList>
    </citation>
    <scope>NUCLEOTIDE SEQUENCE [LARGE SCALE GENOMIC DNA]</scope>
</reference>
<dbReference type="AlphaFoldDB" id="A0A1G2QAN3"/>
<proteinExistence type="predicted"/>
<feature type="domain" description="Cytidyltransferase-like" evidence="3">
    <location>
        <begin position="14"/>
        <end position="143"/>
    </location>
</feature>
<dbReference type="InterPro" id="IPR004821">
    <property type="entry name" value="Cyt_trans-like"/>
</dbReference>
<sequence>MTMSQEPKQNRVLVFGTFDLLHPGHLSFLRQARKLGRELYVVVARDKNSEKLKGKHPIQNEQFRLNAIAKLPFVTKALLGQIELSHRYKLVRELEPDIIALGYDQFLLTTTLADDFKVLGLNIQLVRLKPYRADRYKSSILRQKLNN</sequence>
<dbReference type="InterPro" id="IPR050385">
    <property type="entry name" value="Archaeal_FAD_synthase"/>
</dbReference>
<gene>
    <name evidence="4" type="ORF">A2441_01135</name>
</gene>
<dbReference type="NCBIfam" id="TIGR00125">
    <property type="entry name" value="cyt_tran_rel"/>
    <property type="match status" value="1"/>
</dbReference>
<dbReference type="Pfam" id="PF01467">
    <property type="entry name" value="CTP_transf_like"/>
    <property type="match status" value="1"/>
</dbReference>
<accession>A0A1G2QAN3</accession>
<dbReference type="STRING" id="1802428.A2441_01135"/>
<evidence type="ECO:0000259" key="3">
    <source>
        <dbReference type="Pfam" id="PF01467"/>
    </source>
</evidence>
<evidence type="ECO:0000256" key="2">
    <source>
        <dbReference type="ARBA" id="ARBA00022695"/>
    </source>
</evidence>
<organism evidence="4 5">
    <name type="scientific">Candidatus Veblenbacteria bacterium RIFOXYC2_FULL_42_11</name>
    <dbReference type="NCBI Taxonomy" id="1802428"/>
    <lineage>
        <taxon>Bacteria</taxon>
        <taxon>Candidatus Vebleniibacteriota</taxon>
    </lineage>
</organism>
<name>A0A1G2QAN3_9BACT</name>
<dbReference type="InterPro" id="IPR014729">
    <property type="entry name" value="Rossmann-like_a/b/a_fold"/>
</dbReference>
<dbReference type="SUPFAM" id="SSF52374">
    <property type="entry name" value="Nucleotidylyl transferase"/>
    <property type="match status" value="1"/>
</dbReference>
<dbReference type="PANTHER" id="PTHR43793:SF1">
    <property type="entry name" value="FAD SYNTHASE"/>
    <property type="match status" value="1"/>
</dbReference>
<protein>
    <recommendedName>
        <fullName evidence="3">Cytidyltransferase-like domain-containing protein</fullName>
    </recommendedName>
</protein>
<evidence type="ECO:0000256" key="1">
    <source>
        <dbReference type="ARBA" id="ARBA00022679"/>
    </source>
</evidence>
<dbReference type="Proteomes" id="UP000178226">
    <property type="component" value="Unassembled WGS sequence"/>
</dbReference>
<evidence type="ECO:0000313" key="5">
    <source>
        <dbReference type="Proteomes" id="UP000178226"/>
    </source>
</evidence>